<protein>
    <recommendedName>
        <fullName evidence="4">Methyl-accepting chemotaxis sensory transducer</fullName>
    </recommendedName>
</protein>
<dbReference type="RefSeq" id="WP_002702646.1">
    <property type="nucleotide sequence ID" value="NZ_AGRW01000035.1"/>
</dbReference>
<dbReference type="eggNOG" id="COG0840">
    <property type="taxonomic scope" value="Bacteria"/>
</dbReference>
<dbReference type="Gene3D" id="1.10.287.950">
    <property type="entry name" value="Methyl-accepting chemotaxis protein"/>
    <property type="match status" value="1"/>
</dbReference>
<evidence type="ECO:0008006" key="4">
    <source>
        <dbReference type="Google" id="ProtNLM"/>
    </source>
</evidence>
<dbReference type="Proteomes" id="UP000003571">
    <property type="component" value="Unassembled WGS sequence"/>
</dbReference>
<dbReference type="OrthoDB" id="349914at2"/>
<dbReference type="STRING" id="907348.TresaDRAFT_2538"/>
<dbReference type="AlphaFoldDB" id="H7EIB9"/>
<sequence length="572" mass="64272">MEISETLSKINAISLKSEQIFLQLGNLFPSLLNRDGGTSLQTLGGMFSSFSESDNNTKNKEQEIFTNYAAKYDPLFNQLNEKIEDLKKLDKMIAEIKEDSEQMELIALNAMVISIKSGEKGQAFSRITENLQRLSNDMNLFAGKLSEEEAQLLAHINTLKDIFSGILDAQKKLSDKGSSGSADVKNLISSVSEPISTMNVSINSIYPPIQKAMEGMQMQDMIRQALDHVQKCVKELDNSTRPAQGSEEELDYVCFNISIYQLCEEVLKDINSYVTNSMSMFDKNWAKVIETLDDVEMQKNNFESKYLSESSSNIDNIEKRLGAIIDNFQSMMGEFNTYHLVQKDLLHTCQNITERARIIYAVFDNLRPVMSRLHHVRILQQIEVAKNDAIKSVQDSVTDMDNLISSANKTLDLMQAILESFIADTSSMLSTFTVSISKDNENMVSLRKERNSFFDELKNGQSLISSIIQNFTVFPDGFQQKCVTVQQNLQNLKGISDELNSFVSAMKNEEIALVQKKNSLMGQKGISNWQIRNTKFIELIDKFTITAHKEAAGKIGGFSIEKGAASGDVTLF</sequence>
<comment type="caution">
    <text evidence="2">The sequence shown here is derived from an EMBL/GenBank/DDBJ whole genome shotgun (WGS) entry which is preliminary data.</text>
</comment>
<feature type="coiled-coil region" evidence="1">
    <location>
        <begin position="79"/>
        <end position="106"/>
    </location>
</feature>
<dbReference type="EMBL" id="AGRW01000035">
    <property type="protein sequence ID" value="EIC02689.1"/>
    <property type="molecule type" value="Genomic_DNA"/>
</dbReference>
<evidence type="ECO:0000256" key="1">
    <source>
        <dbReference type="SAM" id="Coils"/>
    </source>
</evidence>
<dbReference type="PATRIC" id="fig|907348.3.peg.562"/>
<keyword evidence="3" id="KW-1185">Reference proteome</keyword>
<dbReference type="SUPFAM" id="SSF58104">
    <property type="entry name" value="Methyl-accepting chemotaxis protein (MCP) signaling domain"/>
    <property type="match status" value="1"/>
</dbReference>
<evidence type="ECO:0000313" key="3">
    <source>
        <dbReference type="Proteomes" id="UP000003571"/>
    </source>
</evidence>
<accession>H7EIB9</accession>
<keyword evidence="1" id="KW-0175">Coiled coil</keyword>
<organism evidence="2 3">
    <name type="scientific">Treponema saccharophilum DSM 2985</name>
    <dbReference type="NCBI Taxonomy" id="907348"/>
    <lineage>
        <taxon>Bacteria</taxon>
        <taxon>Pseudomonadati</taxon>
        <taxon>Spirochaetota</taxon>
        <taxon>Spirochaetia</taxon>
        <taxon>Spirochaetales</taxon>
        <taxon>Treponemataceae</taxon>
        <taxon>Treponema</taxon>
    </lineage>
</organism>
<evidence type="ECO:0000313" key="2">
    <source>
        <dbReference type="EMBL" id="EIC02689.1"/>
    </source>
</evidence>
<gene>
    <name evidence="2" type="ORF">TresaDRAFT_2538</name>
</gene>
<proteinExistence type="predicted"/>
<name>H7EIB9_9SPIR</name>
<reference evidence="2 3" key="1">
    <citation type="submission" date="2011-09" db="EMBL/GenBank/DDBJ databases">
        <title>The draft genome of Treponema saccharophilum DSM 2985.</title>
        <authorList>
            <consortium name="US DOE Joint Genome Institute (JGI-PGF)"/>
            <person name="Lucas S."/>
            <person name="Copeland A."/>
            <person name="Lapidus A."/>
            <person name="Glavina del Rio T."/>
            <person name="Dalin E."/>
            <person name="Tice H."/>
            <person name="Bruce D."/>
            <person name="Goodwin L."/>
            <person name="Pitluck S."/>
            <person name="Peters L."/>
            <person name="Kyrpides N."/>
            <person name="Mavromatis K."/>
            <person name="Ivanova N."/>
            <person name="Markowitz V."/>
            <person name="Cheng J.-F."/>
            <person name="Hugenholtz P."/>
            <person name="Woyke T."/>
            <person name="Wu D."/>
            <person name="Gronow S."/>
            <person name="Wellnitz S."/>
            <person name="Brambilla E."/>
            <person name="Klenk H.-P."/>
            <person name="Eisen J.A."/>
        </authorList>
    </citation>
    <scope>NUCLEOTIDE SEQUENCE [LARGE SCALE GENOMIC DNA]</scope>
    <source>
        <strain evidence="2 3">DSM 2985</strain>
    </source>
</reference>